<dbReference type="InterPro" id="IPR002641">
    <property type="entry name" value="PNPLA_dom"/>
</dbReference>
<dbReference type="PANTHER" id="PTHR10039">
    <property type="entry name" value="AMELOGENIN"/>
    <property type="match status" value="1"/>
</dbReference>
<evidence type="ECO:0000259" key="4">
    <source>
        <dbReference type="PROSITE" id="PS51635"/>
    </source>
</evidence>
<evidence type="ECO:0000256" key="1">
    <source>
        <dbReference type="ARBA" id="ARBA00022737"/>
    </source>
</evidence>
<evidence type="ECO:0000256" key="3">
    <source>
        <dbReference type="PROSITE-ProRule" id="PRU01161"/>
    </source>
</evidence>
<keyword evidence="6" id="KW-1185">Reference proteome</keyword>
<keyword evidence="3" id="KW-0442">Lipid degradation</keyword>
<feature type="short sequence motif" description="DGA/G" evidence="3">
    <location>
        <begin position="165"/>
        <end position="167"/>
    </location>
</feature>
<accession>A0A9P8K0B8</accession>
<organism evidence="5 6">
    <name type="scientific">Aureobasidium melanogenum</name>
    <name type="common">Aureobasidium pullulans var. melanogenum</name>
    <dbReference type="NCBI Taxonomy" id="46634"/>
    <lineage>
        <taxon>Eukaryota</taxon>
        <taxon>Fungi</taxon>
        <taxon>Dikarya</taxon>
        <taxon>Ascomycota</taxon>
        <taxon>Pezizomycotina</taxon>
        <taxon>Dothideomycetes</taxon>
        <taxon>Dothideomycetidae</taxon>
        <taxon>Dothideales</taxon>
        <taxon>Saccotheciaceae</taxon>
        <taxon>Aureobasidium</taxon>
    </lineage>
</organism>
<feature type="active site" description="Nucleophile" evidence="3">
    <location>
        <position position="23"/>
    </location>
</feature>
<dbReference type="Pfam" id="PF01734">
    <property type="entry name" value="Patatin"/>
    <property type="match status" value="1"/>
</dbReference>
<feature type="active site" description="Proton acceptor" evidence="3">
    <location>
        <position position="165"/>
    </location>
</feature>
<feature type="domain" description="PNPLA" evidence="4">
    <location>
        <begin position="1"/>
        <end position="178"/>
    </location>
</feature>
<feature type="short sequence motif" description="GXSXG" evidence="3">
    <location>
        <begin position="21"/>
        <end position="25"/>
    </location>
</feature>
<dbReference type="Gene3D" id="3.40.1090.10">
    <property type="entry name" value="Cytosolic phospholipase A2 catalytic domain"/>
    <property type="match status" value="1"/>
</dbReference>
<comment type="caution">
    <text evidence="3">Lacks conserved residue(s) required for the propagation of feature annotation.</text>
</comment>
<comment type="caution">
    <text evidence="5">The sequence shown here is derived from an EMBL/GenBank/DDBJ whole genome shotgun (WGS) entry which is preliminary data.</text>
</comment>
<dbReference type="EMBL" id="JAHFXS010000158">
    <property type="protein sequence ID" value="KAG9988327.1"/>
    <property type="molecule type" value="Genomic_DNA"/>
</dbReference>
<name>A0A9P8K0B8_AURME</name>
<sequence length="839" mass="94593">MDAVDPDDPPKPCNYFDIIGGTSTGGLIAIMLGRLEMSVDECIKAYTDLSREVFHKKRRSPVGIKGDLKERYDSEALELAVRKVIRDRNLDENALLKNPHGTKVFVCCTSGETSQTTLLRSWHTTRGDPDLYKTVRIWEAARATSAASGFFDSISIGEPKQRFLDGGTGANNPVHHVWGEAVDCLPHRESLPDNLGCLISIGTGQPGYRPFEETVVGIGKALVNIATGTESIANQFQREKSELFENKTCFRFNVPRGLGDIGLAETEQLAAIKSMTADHLQTEAVQAEIRSCVQRLGERQIDTSPTRSSGMILQKLERVTQDEDYDFYTLSQDTHWQLSNSKDDSRDLLDGISNYQPQRVHCKITMQKTKGTTHWIKENILSWASDHTHGDRGYQKCLWLSGIVGCGKTFLANTVIETLLDKNEPVAHFYFDPNKHDTLTTEDLLRSYIKQFLRNLYKSHKKPPVQISIAIKRIFGVRAYKTSCNELIQELLKPLLQEFQQSSLVVDGLDLCLVDEYKTALDCFSTLLQETPVKIVVCGRDELDVARRFPGSLHIEVTRAKSIGDVALFVKQYIEERNTHDGPISNDASTLARIRDTLIVQAGEMFLWARLQIDVLWDTCTTDAQIDLALSNLPKDLDETYKRCLQRVQEKQQQYSLRVLRYVYEAKSPLTLDALSEALATDPETGELDHNQKPAHTAVLRSGANLIVYDEVERMVTPAHHSVRRFLDSSKAEVLKSLKLSIWYDAELNLGEMCIVHLLWHTSAPTAEHFRNSADNAQTTQLRLPAISQMSNWIKPPNQKMSRLMDSWLIKRKEAAPSTKARRQTPVVLTLPARQKIEG</sequence>
<reference evidence="5" key="1">
    <citation type="journal article" date="2021" name="J Fungi (Basel)">
        <title>Virulence traits and population genomics of the black yeast Aureobasidium melanogenum.</title>
        <authorList>
            <person name="Cernosa A."/>
            <person name="Sun X."/>
            <person name="Gostincar C."/>
            <person name="Fang C."/>
            <person name="Gunde-Cimerman N."/>
            <person name="Song Z."/>
        </authorList>
    </citation>
    <scope>NUCLEOTIDE SEQUENCE</scope>
    <source>
        <strain evidence="5">EXF-9298</strain>
    </source>
</reference>
<dbReference type="PANTHER" id="PTHR10039:SF10">
    <property type="entry name" value="NACHT DOMAIN-CONTAINING PROTEIN"/>
    <property type="match status" value="1"/>
</dbReference>
<dbReference type="CDD" id="cd07216">
    <property type="entry name" value="Pat17_PNPLA8_PNPLA9_like3"/>
    <property type="match status" value="1"/>
</dbReference>
<dbReference type="AlphaFoldDB" id="A0A9P8K0B8"/>
<dbReference type="InterPro" id="IPR027417">
    <property type="entry name" value="P-loop_NTPase"/>
</dbReference>
<dbReference type="GO" id="GO:0046486">
    <property type="term" value="P:glycerolipid metabolic process"/>
    <property type="evidence" value="ECO:0007669"/>
    <property type="project" value="UniProtKB-ARBA"/>
</dbReference>
<protein>
    <submittedName>
        <fullName evidence="5">Phospholipase, patatin family protein</fullName>
    </submittedName>
</protein>
<proteinExistence type="predicted"/>
<dbReference type="InterPro" id="IPR056884">
    <property type="entry name" value="NPHP3-like_N"/>
</dbReference>
<keyword evidence="3" id="KW-0378">Hydrolase</keyword>
<keyword evidence="1" id="KW-0677">Repeat</keyword>
<dbReference type="InterPro" id="IPR016035">
    <property type="entry name" value="Acyl_Trfase/lysoPLipase"/>
</dbReference>
<keyword evidence="2 3" id="KW-0443">Lipid metabolism</keyword>
<dbReference type="PROSITE" id="PS51635">
    <property type="entry name" value="PNPLA"/>
    <property type="match status" value="1"/>
</dbReference>
<dbReference type="Proteomes" id="UP000729357">
    <property type="component" value="Unassembled WGS sequence"/>
</dbReference>
<evidence type="ECO:0000256" key="2">
    <source>
        <dbReference type="ARBA" id="ARBA00023098"/>
    </source>
</evidence>
<dbReference type="GO" id="GO:0016787">
    <property type="term" value="F:hydrolase activity"/>
    <property type="evidence" value="ECO:0007669"/>
    <property type="project" value="UniProtKB-UniRule"/>
</dbReference>
<evidence type="ECO:0000313" key="5">
    <source>
        <dbReference type="EMBL" id="KAG9988327.1"/>
    </source>
</evidence>
<gene>
    <name evidence="5" type="ORF">KCU98_g2695</name>
</gene>
<feature type="non-terminal residue" evidence="5">
    <location>
        <position position="839"/>
    </location>
</feature>
<dbReference type="GO" id="GO:0016042">
    <property type="term" value="P:lipid catabolic process"/>
    <property type="evidence" value="ECO:0007669"/>
    <property type="project" value="UniProtKB-UniRule"/>
</dbReference>
<reference evidence="5" key="2">
    <citation type="submission" date="2021-08" db="EMBL/GenBank/DDBJ databases">
        <authorList>
            <person name="Gostincar C."/>
            <person name="Sun X."/>
            <person name="Song Z."/>
            <person name="Gunde-Cimerman N."/>
        </authorList>
    </citation>
    <scope>NUCLEOTIDE SEQUENCE</scope>
    <source>
        <strain evidence="5">EXF-9298</strain>
    </source>
</reference>
<dbReference type="SUPFAM" id="SSF52540">
    <property type="entry name" value="P-loop containing nucleoside triphosphate hydrolases"/>
    <property type="match status" value="1"/>
</dbReference>
<dbReference type="Pfam" id="PF24883">
    <property type="entry name" value="NPHP3_N"/>
    <property type="match status" value="1"/>
</dbReference>
<evidence type="ECO:0000313" key="6">
    <source>
        <dbReference type="Proteomes" id="UP000729357"/>
    </source>
</evidence>
<dbReference type="Gene3D" id="3.40.50.300">
    <property type="entry name" value="P-loop containing nucleotide triphosphate hydrolases"/>
    <property type="match status" value="1"/>
</dbReference>
<dbReference type="SUPFAM" id="SSF52151">
    <property type="entry name" value="FabD/lysophospholipase-like"/>
    <property type="match status" value="1"/>
</dbReference>